<accession>A0A1J5RDE4</accession>
<dbReference type="InterPro" id="IPR015813">
    <property type="entry name" value="Pyrv/PenolPyrv_kinase-like_dom"/>
</dbReference>
<dbReference type="EC" id="4.1.2.20" evidence="5"/>
<keyword evidence="3 5" id="KW-0456">Lyase</keyword>
<gene>
    <name evidence="5" type="primary">garL_2</name>
    <name evidence="5" type="ORF">GALL_319730</name>
</gene>
<name>A0A1J5RDE4_9ZZZZ</name>
<comment type="similarity">
    <text evidence="1">Belongs to the HpcH/HpaI aldolase family.</text>
</comment>
<evidence type="ECO:0000256" key="1">
    <source>
        <dbReference type="ARBA" id="ARBA00005568"/>
    </source>
</evidence>
<organism evidence="5">
    <name type="scientific">mine drainage metagenome</name>
    <dbReference type="NCBI Taxonomy" id="410659"/>
    <lineage>
        <taxon>unclassified sequences</taxon>
        <taxon>metagenomes</taxon>
        <taxon>ecological metagenomes</taxon>
    </lineage>
</organism>
<dbReference type="GO" id="GO:0046872">
    <property type="term" value="F:metal ion binding"/>
    <property type="evidence" value="ECO:0007669"/>
    <property type="project" value="UniProtKB-KW"/>
</dbReference>
<dbReference type="InterPro" id="IPR005000">
    <property type="entry name" value="Aldolase/citrate-lyase_domain"/>
</dbReference>
<dbReference type="SUPFAM" id="SSF51621">
    <property type="entry name" value="Phosphoenolpyruvate/pyruvate domain"/>
    <property type="match status" value="1"/>
</dbReference>
<dbReference type="GO" id="GO:0005737">
    <property type="term" value="C:cytoplasm"/>
    <property type="evidence" value="ECO:0007669"/>
    <property type="project" value="TreeGrafter"/>
</dbReference>
<feature type="domain" description="HpcH/HpaI aldolase/citrate lyase" evidence="4">
    <location>
        <begin position="11"/>
        <end position="229"/>
    </location>
</feature>
<protein>
    <submittedName>
        <fullName evidence="5">5-keto-4-deoxy-D-glucarate aldolase</fullName>
        <ecNumber evidence="5">4.1.2.20</ecNumber>
    </submittedName>
</protein>
<evidence type="ECO:0000313" key="5">
    <source>
        <dbReference type="EMBL" id="OIQ86165.1"/>
    </source>
</evidence>
<dbReference type="EMBL" id="MLJW01000496">
    <property type="protein sequence ID" value="OIQ86165.1"/>
    <property type="molecule type" value="Genomic_DNA"/>
</dbReference>
<dbReference type="AlphaFoldDB" id="A0A1J5RDE4"/>
<dbReference type="Pfam" id="PF03328">
    <property type="entry name" value="HpcH_HpaI"/>
    <property type="match status" value="1"/>
</dbReference>
<dbReference type="GO" id="GO:0008672">
    <property type="term" value="F:2-dehydro-3-deoxyglucarate aldolase activity"/>
    <property type="evidence" value="ECO:0007669"/>
    <property type="project" value="UniProtKB-EC"/>
</dbReference>
<dbReference type="Gene3D" id="3.20.20.60">
    <property type="entry name" value="Phosphoenolpyruvate-binding domains"/>
    <property type="match status" value="1"/>
</dbReference>
<evidence type="ECO:0000256" key="2">
    <source>
        <dbReference type="ARBA" id="ARBA00022723"/>
    </source>
</evidence>
<reference evidence="5" key="1">
    <citation type="submission" date="2016-10" db="EMBL/GenBank/DDBJ databases">
        <title>Sequence of Gallionella enrichment culture.</title>
        <authorList>
            <person name="Poehlein A."/>
            <person name="Muehling M."/>
            <person name="Daniel R."/>
        </authorList>
    </citation>
    <scope>NUCLEOTIDE SEQUENCE</scope>
</reference>
<dbReference type="PANTHER" id="PTHR30502:SF0">
    <property type="entry name" value="PHOSPHOENOLPYRUVATE CARBOXYLASE FAMILY PROTEIN"/>
    <property type="match status" value="1"/>
</dbReference>
<comment type="caution">
    <text evidence="5">The sequence shown here is derived from an EMBL/GenBank/DDBJ whole genome shotgun (WGS) entry which is preliminary data.</text>
</comment>
<evidence type="ECO:0000256" key="3">
    <source>
        <dbReference type="ARBA" id="ARBA00023239"/>
    </source>
</evidence>
<keyword evidence="2" id="KW-0479">Metal-binding</keyword>
<dbReference type="PANTHER" id="PTHR30502">
    <property type="entry name" value="2-KETO-3-DEOXY-L-RHAMNONATE ALDOLASE"/>
    <property type="match status" value="1"/>
</dbReference>
<sequence>MQTINRTAPAFGLWSSLDSIGAARVLGRAGFDYVCLDLQHGLADMANLHALASSVRSGGSRCVVRVPWNRPEYVMRALDLGAQSVIVPMVNTVAEAIDAVAACHFLSGDRSWGPLWAGDAVDPEQADANVQCFIMIETAAALDVVEDIAAVPGLAGIYIGPNDLALSTGFGRETYRTNPTIAAMLDRIIAACAANQIVAGLHCSDVEMAQHWAERGVTMLTCATDTALLEDGLRDVLARTTVA</sequence>
<dbReference type="InterPro" id="IPR050251">
    <property type="entry name" value="HpcH-HpaI_aldolase"/>
</dbReference>
<dbReference type="InterPro" id="IPR040442">
    <property type="entry name" value="Pyrv_kinase-like_dom_sf"/>
</dbReference>
<proteinExistence type="inferred from homology"/>
<evidence type="ECO:0000259" key="4">
    <source>
        <dbReference type="Pfam" id="PF03328"/>
    </source>
</evidence>